<evidence type="ECO:0000313" key="2">
    <source>
        <dbReference type="Proteomes" id="UP001238467"/>
    </source>
</evidence>
<comment type="caution">
    <text evidence="1">The sequence shown here is derived from an EMBL/GenBank/DDBJ whole genome shotgun (WGS) entry which is preliminary data.</text>
</comment>
<dbReference type="EMBL" id="JAUSUH010000021">
    <property type="protein sequence ID" value="MDQ0350174.1"/>
    <property type="molecule type" value="Genomic_DNA"/>
</dbReference>
<dbReference type="RefSeq" id="WP_307064479.1">
    <property type="nucleotide sequence ID" value="NZ_JAUSUH010000021.1"/>
</dbReference>
<sequence>MNSTVRAAPSFPTELPKVEGARLARQQGAATIARLNDELRRNLATGDVMLTAGIRALPPAQLRAVLACVRRHDDFTPDNDPNGERDFCALELEGPGRIFWKIDYYDPTLTFGSENPADPTRTRRVLTIMLAEE</sequence>
<dbReference type="InterPro" id="IPR022243">
    <property type="entry name" value="DUF3768"/>
</dbReference>
<accession>A0ABU0DP20</accession>
<evidence type="ECO:0000313" key="1">
    <source>
        <dbReference type="EMBL" id="MDQ0350174.1"/>
    </source>
</evidence>
<gene>
    <name evidence="1" type="ORF">J2S76_004631</name>
</gene>
<organism evidence="1 2">
    <name type="scientific">Ancylobacter vacuolatus</name>
    <dbReference type="NCBI Taxonomy" id="223389"/>
    <lineage>
        <taxon>Bacteria</taxon>
        <taxon>Pseudomonadati</taxon>
        <taxon>Pseudomonadota</taxon>
        <taxon>Alphaproteobacteria</taxon>
        <taxon>Hyphomicrobiales</taxon>
        <taxon>Xanthobacteraceae</taxon>
        <taxon>Ancylobacter</taxon>
    </lineage>
</organism>
<evidence type="ECO:0008006" key="3">
    <source>
        <dbReference type="Google" id="ProtNLM"/>
    </source>
</evidence>
<dbReference type="Proteomes" id="UP001238467">
    <property type="component" value="Unassembled WGS sequence"/>
</dbReference>
<name>A0ABU0DP20_9HYPH</name>
<keyword evidence="2" id="KW-1185">Reference proteome</keyword>
<proteinExistence type="predicted"/>
<protein>
    <recommendedName>
        <fullName evidence="3">DUF3768 domain-containing protein</fullName>
    </recommendedName>
</protein>
<dbReference type="Pfam" id="PF12599">
    <property type="entry name" value="DUF3768"/>
    <property type="match status" value="1"/>
</dbReference>
<reference evidence="1 2" key="1">
    <citation type="submission" date="2023-07" db="EMBL/GenBank/DDBJ databases">
        <title>Genomic Encyclopedia of Type Strains, Phase IV (KMG-IV): sequencing the most valuable type-strain genomes for metagenomic binning, comparative biology and taxonomic classification.</title>
        <authorList>
            <person name="Goeker M."/>
        </authorList>
    </citation>
    <scope>NUCLEOTIDE SEQUENCE [LARGE SCALE GENOMIC DNA]</scope>
    <source>
        <strain evidence="1 2">DSM 1277</strain>
    </source>
</reference>